<organism evidence="1 2">
    <name type="scientific">Neophaeococcomyces mojaviensis</name>
    <dbReference type="NCBI Taxonomy" id="3383035"/>
    <lineage>
        <taxon>Eukaryota</taxon>
        <taxon>Fungi</taxon>
        <taxon>Dikarya</taxon>
        <taxon>Ascomycota</taxon>
        <taxon>Pezizomycotina</taxon>
        <taxon>Eurotiomycetes</taxon>
        <taxon>Chaetothyriomycetidae</taxon>
        <taxon>Chaetothyriales</taxon>
        <taxon>Chaetothyriales incertae sedis</taxon>
        <taxon>Neophaeococcomyces</taxon>
    </lineage>
</organism>
<reference evidence="1" key="1">
    <citation type="submission" date="2022-10" db="EMBL/GenBank/DDBJ databases">
        <title>Culturing micro-colonial fungi from biological soil crusts in the Mojave desert and describing Neophaeococcomyces mojavensis, and introducing the new genera and species Taxawa tesnikishii.</title>
        <authorList>
            <person name="Kurbessoian T."/>
            <person name="Stajich J.E."/>
        </authorList>
    </citation>
    <scope>NUCLEOTIDE SEQUENCE</scope>
    <source>
        <strain evidence="1">JES_112</strain>
    </source>
</reference>
<keyword evidence="2" id="KW-1185">Reference proteome</keyword>
<dbReference type="EMBL" id="JAPDRQ010000082">
    <property type="protein sequence ID" value="KAJ9656185.1"/>
    <property type="molecule type" value="Genomic_DNA"/>
</dbReference>
<protein>
    <submittedName>
        <fullName evidence="1">Uncharacterized protein</fullName>
    </submittedName>
</protein>
<sequence>MLAAHKAAQNPIPQLSPSLCFNTSYLRDFFRTSRAQLDDTINTSLNSLLTPSLTSPFDPLSTSDPSTNRRGKQPIPSDTCQDFTQQTVFPTWSARSRVLSYCSIVAASPDPDDPDRTVIEAENMAQSHRVINERLDPYSGRFFPKEPRTEMLGSLLRNENAVENIVRDRTWRILNERCVGLDPAQRGWQEAFKTWEEQQRT</sequence>
<name>A0ACC3A6M1_9EURO</name>
<gene>
    <name evidence="1" type="ORF">H2198_005147</name>
</gene>
<evidence type="ECO:0000313" key="1">
    <source>
        <dbReference type="EMBL" id="KAJ9656185.1"/>
    </source>
</evidence>
<comment type="caution">
    <text evidence="1">The sequence shown here is derived from an EMBL/GenBank/DDBJ whole genome shotgun (WGS) entry which is preliminary data.</text>
</comment>
<accession>A0ACC3A6M1</accession>
<evidence type="ECO:0000313" key="2">
    <source>
        <dbReference type="Proteomes" id="UP001172386"/>
    </source>
</evidence>
<proteinExistence type="predicted"/>
<dbReference type="Proteomes" id="UP001172386">
    <property type="component" value="Unassembled WGS sequence"/>
</dbReference>